<reference evidence="12 13" key="1">
    <citation type="journal article" date="2009" name="Appl. Environ. Microbiol.">
        <title>Genomic analysis of 'Elusimicrobium minutum,' the first cultivated representative of the phylum 'Elusimicrobia' (formerly termite group 1).</title>
        <authorList>
            <person name="Herlemann D.P.R."/>
            <person name="Geissinger O."/>
            <person name="Ikeda-Ohtsubo W."/>
            <person name="Kunin V."/>
            <person name="Sun H."/>
            <person name="Lapidus A."/>
            <person name="Hugenholtz P."/>
            <person name="Brune A."/>
        </authorList>
    </citation>
    <scope>NUCLEOTIDE SEQUENCE [LARGE SCALE GENOMIC DNA]</scope>
    <source>
        <strain evidence="12 13">Pei191</strain>
    </source>
</reference>
<comment type="cofactor">
    <cofactor evidence="1">
        <name>[4Fe-4S] cluster</name>
        <dbReference type="ChEBI" id="CHEBI:49883"/>
    </cofactor>
</comment>
<evidence type="ECO:0000256" key="6">
    <source>
        <dbReference type="ARBA" id="ARBA00022723"/>
    </source>
</evidence>
<dbReference type="EMBL" id="CP001055">
    <property type="protein sequence ID" value="ACC97622.1"/>
    <property type="molecule type" value="Genomic_DNA"/>
</dbReference>
<dbReference type="GO" id="GO:0046872">
    <property type="term" value="F:metal ion binding"/>
    <property type="evidence" value="ECO:0007669"/>
    <property type="project" value="UniProtKB-UniRule"/>
</dbReference>
<dbReference type="OrthoDB" id="9808022at2"/>
<comment type="similarity">
    <text evidence="2">Belongs to the anaerobic coproporphyrinogen-III oxidase family. HemW subfamily.</text>
</comment>
<keyword evidence="7 10" id="KW-0408">Iron</keyword>
<evidence type="ECO:0000256" key="3">
    <source>
        <dbReference type="ARBA" id="ARBA00017228"/>
    </source>
</evidence>
<dbReference type="InterPro" id="IPR013785">
    <property type="entry name" value="Aldolase_TIM"/>
</dbReference>
<dbReference type="InterPro" id="IPR006638">
    <property type="entry name" value="Elp3/MiaA/NifB-like_rSAM"/>
</dbReference>
<keyword evidence="10" id="KW-0004">4Fe-4S</keyword>
<organism evidence="12 13">
    <name type="scientific">Elusimicrobium minutum (strain Pei191)</name>
    <dbReference type="NCBI Taxonomy" id="445932"/>
    <lineage>
        <taxon>Bacteria</taxon>
        <taxon>Pseudomonadati</taxon>
        <taxon>Elusimicrobiota</taxon>
        <taxon>Elusimicrobia</taxon>
        <taxon>Elusimicrobiales</taxon>
        <taxon>Elusimicrobiaceae</taxon>
        <taxon>Elusimicrobium</taxon>
    </lineage>
</organism>
<dbReference type="InterPro" id="IPR004559">
    <property type="entry name" value="HemW-like"/>
</dbReference>
<keyword evidence="4 10" id="KW-0349">Heme</keyword>
<evidence type="ECO:0000256" key="8">
    <source>
        <dbReference type="ARBA" id="ARBA00023014"/>
    </source>
</evidence>
<dbReference type="AlphaFoldDB" id="B2KAS6"/>
<dbReference type="RefSeq" id="WP_012414237.1">
    <property type="nucleotide sequence ID" value="NC_010644.1"/>
</dbReference>
<evidence type="ECO:0000256" key="1">
    <source>
        <dbReference type="ARBA" id="ARBA00001966"/>
    </source>
</evidence>
<dbReference type="PROSITE" id="PS51918">
    <property type="entry name" value="RADICAL_SAM"/>
    <property type="match status" value="1"/>
</dbReference>
<keyword evidence="6 10" id="KW-0479">Metal-binding</keyword>
<dbReference type="NCBIfam" id="TIGR00539">
    <property type="entry name" value="hemN_rel"/>
    <property type="match status" value="1"/>
</dbReference>
<comment type="subcellular location">
    <subcellularLocation>
        <location evidence="10">Cytoplasm</location>
    </subcellularLocation>
</comment>
<sequence length="365" mass="41143">MKSIYIHIPFCAQKCFYCAFSSYPDKLSLSGEYINALIKEMSGHKNFNAQTLYIGGGTPSVLSEENLEKLFKAVEENFGPVKNFLESTFEANPESLTEEKIILLKKYGFNRLSMGLQSSNDDILKNLGRIHDRRMFIKSYSDARSMGFDNINIDLIAGCPSQNLENFKEDISFVLTLNPEHFSVYGMEISEGTKFFKEGYAPDDALVKEMLLYAHNFLPKRAYSHYEISNFSKHGFESVHNNNYWLGGDYLGLGCAAAGYLNGTRSSNTDDLNKYINNMEKGLGVKDFEEKLEGKKKTGESAMIALRRLEGVKLTSEISGYFGQEIDALVSRRLLTKENGCIKLSEQGLFFANKVFSCFVEPFGV</sequence>
<dbReference type="SFLD" id="SFLDG01065">
    <property type="entry name" value="anaerobic_coproporphyrinogen-I"/>
    <property type="match status" value="1"/>
</dbReference>
<dbReference type="PANTHER" id="PTHR13932">
    <property type="entry name" value="COPROPORPHYRINIGEN III OXIDASE"/>
    <property type="match status" value="1"/>
</dbReference>
<name>B2KAS6_ELUMP</name>
<accession>B2KAS6</accession>
<dbReference type="SUPFAM" id="SSF102114">
    <property type="entry name" value="Radical SAM enzymes"/>
    <property type="match status" value="1"/>
</dbReference>
<dbReference type="HOGENOM" id="CLU_027579_2_2_0"/>
<dbReference type="CDD" id="cd01335">
    <property type="entry name" value="Radical_SAM"/>
    <property type="match status" value="1"/>
</dbReference>
<evidence type="ECO:0000256" key="10">
    <source>
        <dbReference type="RuleBase" id="RU364116"/>
    </source>
</evidence>
<dbReference type="KEGG" id="emi:Emin_0055"/>
<feature type="domain" description="Radical SAM core" evidence="11">
    <location>
        <begin position="1"/>
        <end position="224"/>
    </location>
</feature>
<evidence type="ECO:0000313" key="13">
    <source>
        <dbReference type="Proteomes" id="UP000001029"/>
    </source>
</evidence>
<dbReference type="SFLD" id="SFLDG01082">
    <property type="entry name" value="B12-binding_domain_containing"/>
    <property type="match status" value="1"/>
</dbReference>
<dbReference type="SFLD" id="SFLDF00562">
    <property type="entry name" value="HemN-like__clustered_with_heat"/>
    <property type="match status" value="1"/>
</dbReference>
<dbReference type="GO" id="GO:0051539">
    <property type="term" value="F:4 iron, 4 sulfur cluster binding"/>
    <property type="evidence" value="ECO:0007669"/>
    <property type="project" value="UniProtKB-UniRule"/>
</dbReference>
<dbReference type="InterPro" id="IPR058240">
    <property type="entry name" value="rSAM_sf"/>
</dbReference>
<dbReference type="Pfam" id="PF04055">
    <property type="entry name" value="Radical_SAM"/>
    <property type="match status" value="1"/>
</dbReference>
<keyword evidence="9 10" id="KW-0143">Chaperone</keyword>
<keyword evidence="10" id="KW-0963">Cytoplasm</keyword>
<comment type="function">
    <text evidence="10">Probably acts as a heme chaperone, transferring heme to an unknown acceptor. Binds one molecule of heme per monomer, possibly covalently. Binds 1 [4Fe-4S] cluster. The cluster is coordinated with 3 cysteines and an exchangeable S-adenosyl-L-methionine.</text>
</comment>
<keyword evidence="5 10" id="KW-0949">S-adenosyl-L-methionine</keyword>
<dbReference type="Proteomes" id="UP000001029">
    <property type="component" value="Chromosome"/>
</dbReference>
<dbReference type="PANTHER" id="PTHR13932:SF5">
    <property type="entry name" value="RADICAL S-ADENOSYL METHIONINE DOMAIN-CONTAINING PROTEIN 1, MITOCHONDRIAL"/>
    <property type="match status" value="1"/>
</dbReference>
<gene>
    <name evidence="12" type="ordered locus">Emin_0055</name>
</gene>
<evidence type="ECO:0000256" key="9">
    <source>
        <dbReference type="ARBA" id="ARBA00023186"/>
    </source>
</evidence>
<evidence type="ECO:0000256" key="2">
    <source>
        <dbReference type="ARBA" id="ARBA00006100"/>
    </source>
</evidence>
<dbReference type="SMART" id="SM00729">
    <property type="entry name" value="Elp3"/>
    <property type="match status" value="1"/>
</dbReference>
<evidence type="ECO:0000259" key="11">
    <source>
        <dbReference type="PROSITE" id="PS51918"/>
    </source>
</evidence>
<dbReference type="STRING" id="445932.Emin_0055"/>
<dbReference type="InterPro" id="IPR007197">
    <property type="entry name" value="rSAM"/>
</dbReference>
<proteinExistence type="inferred from homology"/>
<dbReference type="GO" id="GO:0006779">
    <property type="term" value="P:porphyrin-containing compound biosynthetic process"/>
    <property type="evidence" value="ECO:0007669"/>
    <property type="project" value="InterPro"/>
</dbReference>
<evidence type="ECO:0000256" key="5">
    <source>
        <dbReference type="ARBA" id="ARBA00022691"/>
    </source>
</evidence>
<dbReference type="InterPro" id="IPR034505">
    <property type="entry name" value="Coproporphyrinogen-III_oxidase"/>
</dbReference>
<protein>
    <recommendedName>
        <fullName evidence="3 10">Heme chaperone HemW</fullName>
    </recommendedName>
</protein>
<dbReference type="SFLD" id="SFLDS00029">
    <property type="entry name" value="Radical_SAM"/>
    <property type="match status" value="1"/>
</dbReference>
<keyword evidence="12" id="KW-0560">Oxidoreductase</keyword>
<keyword evidence="13" id="KW-1185">Reference proteome</keyword>
<keyword evidence="8 10" id="KW-0411">Iron-sulfur</keyword>
<dbReference type="GO" id="GO:0004109">
    <property type="term" value="F:coproporphyrinogen oxidase activity"/>
    <property type="evidence" value="ECO:0007669"/>
    <property type="project" value="InterPro"/>
</dbReference>
<dbReference type="Gene3D" id="3.20.20.70">
    <property type="entry name" value="Aldolase class I"/>
    <property type="match status" value="1"/>
</dbReference>
<evidence type="ECO:0000256" key="7">
    <source>
        <dbReference type="ARBA" id="ARBA00023004"/>
    </source>
</evidence>
<evidence type="ECO:0000256" key="4">
    <source>
        <dbReference type="ARBA" id="ARBA00022617"/>
    </source>
</evidence>
<evidence type="ECO:0000313" key="12">
    <source>
        <dbReference type="EMBL" id="ACC97622.1"/>
    </source>
</evidence>
<dbReference type="GO" id="GO:0005737">
    <property type="term" value="C:cytoplasm"/>
    <property type="evidence" value="ECO:0007669"/>
    <property type="project" value="UniProtKB-SubCell"/>
</dbReference>